<dbReference type="KEGG" id="ago:AGOS_AAR148C"/>
<name>Q75EC6_EREGS</name>
<evidence type="ECO:0000313" key="2">
    <source>
        <dbReference type="Proteomes" id="UP000000591"/>
    </source>
</evidence>
<reference evidence="2" key="2">
    <citation type="journal article" date="2013" name="G3 (Bethesda)">
        <title>Genomes of Ashbya fungi isolated from insects reveal four mating-type loci, numerous translocations, lack of transposons, and distinct gene duplications.</title>
        <authorList>
            <person name="Dietrich F.S."/>
            <person name="Voegeli S."/>
            <person name="Kuo S."/>
            <person name="Philippsen P."/>
        </authorList>
    </citation>
    <scope>GENOME REANNOTATION</scope>
    <source>
        <strain evidence="2">ATCC 10895 / CBS 109.51 / FGSC 9923 / NRRL Y-1056</strain>
    </source>
</reference>
<organism evidence="1 2">
    <name type="scientific">Eremothecium gossypii (strain ATCC 10895 / CBS 109.51 / FGSC 9923 / NRRL Y-1056)</name>
    <name type="common">Yeast</name>
    <name type="synonym">Ashbya gossypii</name>
    <dbReference type="NCBI Taxonomy" id="284811"/>
    <lineage>
        <taxon>Eukaryota</taxon>
        <taxon>Fungi</taxon>
        <taxon>Dikarya</taxon>
        <taxon>Ascomycota</taxon>
        <taxon>Saccharomycotina</taxon>
        <taxon>Saccharomycetes</taxon>
        <taxon>Saccharomycetales</taxon>
        <taxon>Saccharomycetaceae</taxon>
        <taxon>Eremothecium</taxon>
    </lineage>
</organism>
<keyword evidence="2" id="KW-1185">Reference proteome</keyword>
<dbReference type="OrthoDB" id="4065492at2759"/>
<dbReference type="GeneID" id="4618794"/>
<dbReference type="Proteomes" id="UP000000591">
    <property type="component" value="Chromosome I"/>
</dbReference>
<gene>
    <name evidence="1" type="ORF">AGOS_AAR148C</name>
</gene>
<dbReference type="InParanoid" id="Q75EC6"/>
<dbReference type="HOGENOM" id="CLU_1204529_0_0_1"/>
<dbReference type="AlphaFoldDB" id="Q75EC6"/>
<evidence type="ECO:0000313" key="1">
    <source>
        <dbReference type="EMBL" id="AAS50515.1"/>
    </source>
</evidence>
<protein>
    <submittedName>
        <fullName evidence="1">AAR148Cp</fullName>
    </submittedName>
</protein>
<sequence length="230" mass="27070">MIVKHDKNHFNWHEEMLSPLPSLPSLEQDSDGDSDVDMELESPIAFQDCTDNIQLICTPYEGLKAARVHLDPATDSNLRRLSDTLQLECNSLKDQRLCVVHQVKLVKTTVQAIKLDFFWSDDEDLSPSMPVDGFNFYTVSIKLPRNDPLIWKHYLLKSQYNQMVEFLSPFEQRPRYESSYLMKSERLVDFVMQQVWLQDVREHNAQDESQLFELPQLYTCLYQEVQSRYN</sequence>
<dbReference type="RefSeq" id="NP_982691.1">
    <property type="nucleotide sequence ID" value="NM_208044.1"/>
</dbReference>
<dbReference type="EMBL" id="AE016814">
    <property type="protein sequence ID" value="AAS50515.1"/>
    <property type="molecule type" value="Genomic_DNA"/>
</dbReference>
<reference evidence="1 2" key="1">
    <citation type="journal article" date="2004" name="Science">
        <title>The Ashbya gossypii genome as a tool for mapping the ancient Saccharomyces cerevisiae genome.</title>
        <authorList>
            <person name="Dietrich F.S."/>
            <person name="Voegeli S."/>
            <person name="Brachat S."/>
            <person name="Lerch A."/>
            <person name="Gates K."/>
            <person name="Steiner S."/>
            <person name="Mohr C."/>
            <person name="Pohlmann R."/>
            <person name="Luedi P."/>
            <person name="Choi S."/>
            <person name="Wing R.A."/>
            <person name="Flavier A."/>
            <person name="Gaffney T.D."/>
            <person name="Philippsen P."/>
        </authorList>
    </citation>
    <scope>NUCLEOTIDE SEQUENCE [LARGE SCALE GENOMIC DNA]</scope>
    <source>
        <strain evidence="2">ATCC 10895 / CBS 109.51 / FGSC 9923 / NRRL Y-1056</strain>
    </source>
</reference>
<proteinExistence type="predicted"/>
<accession>Q75EC6</accession>